<keyword evidence="9" id="KW-0472">Membrane</keyword>
<evidence type="ECO:0000256" key="9">
    <source>
        <dbReference type="SAM" id="Phobius"/>
    </source>
</evidence>
<evidence type="ECO:0000256" key="1">
    <source>
        <dbReference type="ARBA" id="ARBA00022490"/>
    </source>
</evidence>
<sequence>MIKEFIIFVGLFTGVLSAVILLLSFTNNDQEQNQYVKIEVQSGDTLWSLADQVSHTKKINKKDFIEWVTEENNLQTSDIQAGDVLMLPLKKEHPAAYQLATVK</sequence>
<keyword evidence="7 8" id="KW-0131">Cell cycle</keyword>
<organism evidence="11 12">
    <name type="scientific">Bacillus atrophaeus (strain 1942)</name>
    <dbReference type="NCBI Taxonomy" id="720555"/>
    <lineage>
        <taxon>Bacteria</taxon>
        <taxon>Bacillati</taxon>
        <taxon>Bacillota</taxon>
        <taxon>Bacilli</taxon>
        <taxon>Bacillales</taxon>
        <taxon>Bacillaceae</taxon>
        <taxon>Bacillus</taxon>
    </lineage>
</organism>
<dbReference type="CDD" id="cd00118">
    <property type="entry name" value="LysM"/>
    <property type="match status" value="1"/>
</dbReference>
<evidence type="ECO:0000256" key="6">
    <source>
        <dbReference type="ARBA" id="ARBA00023236"/>
    </source>
</evidence>
<dbReference type="RefSeq" id="WP_003328725.1">
    <property type="nucleotide sequence ID" value="NC_014639.1"/>
</dbReference>
<keyword evidence="2 8" id="KW-0132">Cell division</keyword>
<dbReference type="Gene3D" id="3.10.350.10">
    <property type="entry name" value="LysM domain"/>
    <property type="match status" value="1"/>
</dbReference>
<dbReference type="SMART" id="SM00257">
    <property type="entry name" value="LysM"/>
    <property type="match status" value="1"/>
</dbReference>
<protein>
    <recommendedName>
        <fullName evidence="8">Cell division suppressor protein YneA</fullName>
    </recommendedName>
</protein>
<dbReference type="PROSITE" id="PS51782">
    <property type="entry name" value="LYSM"/>
    <property type="match status" value="1"/>
</dbReference>
<dbReference type="InterPro" id="IPR018392">
    <property type="entry name" value="LysM"/>
</dbReference>
<dbReference type="GO" id="GO:0051301">
    <property type="term" value="P:cell division"/>
    <property type="evidence" value="ECO:0007669"/>
    <property type="project" value="UniProtKB-KW"/>
</dbReference>
<reference evidence="11 12" key="1">
    <citation type="journal article" date="2011" name="Front. Microbiol.">
        <title>Genomic signatures of strain selection and enhancement in Bacillus atrophaeus var. globigii, a historical biowarfare simulant.</title>
        <authorList>
            <person name="Gibbons H.S."/>
            <person name="Broomall S.M."/>
            <person name="McNew L.A."/>
            <person name="Daligault H."/>
            <person name="Chapman C."/>
            <person name="Bruce D."/>
            <person name="Karavis M."/>
            <person name="Krepps M."/>
            <person name="McGregor P.A."/>
            <person name="Hong C."/>
            <person name="Park K.H."/>
            <person name="Akmal A."/>
            <person name="Feldman A."/>
            <person name="Lin J.S."/>
            <person name="Chang W.E."/>
            <person name="Higgs B.W."/>
            <person name="Demirev P."/>
            <person name="Lindquist J."/>
            <person name="Liem A."/>
            <person name="Fochler E."/>
            <person name="Read T.D."/>
            <person name="Tapia R."/>
            <person name="Johnson S."/>
            <person name="Bishop-Lilly K.A."/>
            <person name="Detter C."/>
            <person name="Han C."/>
            <person name="Sozhamannan S."/>
            <person name="Rosenzweig C.N."/>
            <person name="Skowronski E.W."/>
        </authorList>
    </citation>
    <scope>NUCLEOTIDE SEQUENCE [LARGE SCALE GENOMIC DNA]</scope>
    <source>
        <strain evidence="11 12">1942</strain>
    </source>
</reference>
<keyword evidence="4 8" id="KW-0234">DNA repair</keyword>
<dbReference type="HAMAP" id="MF_02014">
    <property type="entry name" value="YneA"/>
    <property type="match status" value="1"/>
</dbReference>
<dbReference type="EMBL" id="CP002207">
    <property type="protein sequence ID" value="ADP32344.1"/>
    <property type="molecule type" value="Genomic_DNA"/>
</dbReference>
<evidence type="ECO:0000256" key="5">
    <source>
        <dbReference type="ARBA" id="ARBA00023210"/>
    </source>
</evidence>
<evidence type="ECO:0000256" key="4">
    <source>
        <dbReference type="ARBA" id="ARBA00023204"/>
    </source>
</evidence>
<feature type="domain" description="LysM" evidence="10">
    <location>
        <begin position="36"/>
        <end position="87"/>
    </location>
</feature>
<dbReference type="NCBIfam" id="NF010723">
    <property type="entry name" value="PRK14125.1"/>
    <property type="match status" value="1"/>
</dbReference>
<dbReference type="Proteomes" id="UP000006867">
    <property type="component" value="Chromosome"/>
</dbReference>
<accession>A0ABM5LXB5</accession>
<keyword evidence="6 8" id="KW-0742">SOS response</keyword>
<keyword evidence="5 8" id="KW-0717">Septation</keyword>
<keyword evidence="9" id="KW-1133">Transmembrane helix</keyword>
<proteinExistence type="inferred from homology"/>
<name>A0ABM5LXB5_BACA1</name>
<evidence type="ECO:0000256" key="8">
    <source>
        <dbReference type="HAMAP-Rule" id="MF_02014"/>
    </source>
</evidence>
<evidence type="ECO:0000256" key="2">
    <source>
        <dbReference type="ARBA" id="ARBA00022618"/>
    </source>
</evidence>
<keyword evidence="9" id="KW-0812">Transmembrane</keyword>
<dbReference type="InterPro" id="IPR022887">
    <property type="entry name" value="Cell_div_suppressor_YneA"/>
</dbReference>
<dbReference type="SUPFAM" id="SSF54106">
    <property type="entry name" value="LysM domain"/>
    <property type="match status" value="1"/>
</dbReference>
<gene>
    <name evidence="8" type="primary">yneA</name>
    <name evidence="11" type="ordered locus">BATR1942_06960</name>
</gene>
<evidence type="ECO:0000259" key="10">
    <source>
        <dbReference type="PROSITE" id="PS51782"/>
    </source>
</evidence>
<keyword evidence="3 8" id="KW-0227">DNA damage</keyword>
<evidence type="ECO:0000313" key="11">
    <source>
        <dbReference type="EMBL" id="ADP32344.1"/>
    </source>
</evidence>
<evidence type="ECO:0000256" key="3">
    <source>
        <dbReference type="ARBA" id="ARBA00022763"/>
    </source>
</evidence>
<keyword evidence="12" id="KW-1185">Reference proteome</keyword>
<comment type="subcellular location">
    <subcellularLocation>
        <location evidence="8">Cytoplasm</location>
    </subcellularLocation>
</comment>
<feature type="transmembrane region" description="Helical" evidence="9">
    <location>
        <begin position="6"/>
        <end position="25"/>
    </location>
</feature>
<keyword evidence="1 8" id="KW-0963">Cytoplasm</keyword>
<dbReference type="InterPro" id="IPR036779">
    <property type="entry name" value="LysM_dom_sf"/>
</dbReference>
<evidence type="ECO:0000256" key="7">
    <source>
        <dbReference type="ARBA" id="ARBA00023306"/>
    </source>
</evidence>
<comment type="similarity">
    <text evidence="8">Belongs to the YneA family.</text>
</comment>
<comment type="function">
    <text evidence="8">Inhibits cell division during the SOS response. Affects a later stage of the cell division protein assembly, after the assembly of the Z ring, by probably suppressing recruitment of FtsL and/or DivIC to the division machinery.</text>
</comment>
<evidence type="ECO:0000313" key="12">
    <source>
        <dbReference type="Proteomes" id="UP000006867"/>
    </source>
</evidence>
<dbReference type="Pfam" id="PF01476">
    <property type="entry name" value="LysM"/>
    <property type="match status" value="1"/>
</dbReference>